<dbReference type="HOGENOM" id="CLU_157772_0_0_4"/>
<dbReference type="EMBL" id="AM167904">
    <property type="protein sequence ID" value="CAJ48389.1"/>
    <property type="molecule type" value="Genomic_DNA"/>
</dbReference>
<dbReference type="OrthoDB" id="121807at2"/>
<dbReference type="eggNOG" id="ENOG50336DF">
    <property type="taxonomic scope" value="Bacteria"/>
</dbReference>
<evidence type="ECO:0008006" key="3">
    <source>
        <dbReference type="Google" id="ProtNLM"/>
    </source>
</evidence>
<dbReference type="KEGG" id="bav:BAV0777"/>
<evidence type="ECO:0000313" key="2">
    <source>
        <dbReference type="Proteomes" id="UP000001977"/>
    </source>
</evidence>
<protein>
    <recommendedName>
        <fullName evidence="3">MmcQ/YjbR family DNA-binding protein</fullName>
    </recommendedName>
</protein>
<accession>Q2KWR1</accession>
<dbReference type="STRING" id="360910.BAV0777"/>
<evidence type="ECO:0000313" key="1">
    <source>
        <dbReference type="EMBL" id="CAJ48389.1"/>
    </source>
</evidence>
<sequence length="132" mass="14779">MAGSLFDPPPKRTPVRVNTLAWVFEALEREPAYARRKMFGCEAAYLDERLHLLAADRGGSFDGLLVCTSQEHHPSLMAAFPGLHPHPELRKWLYLPQSHEDFEALAAAIVSLARARDARIGVAPRPKKRRLG</sequence>
<reference evidence="1 2" key="1">
    <citation type="journal article" date="2006" name="J. Bacteriol.">
        <title>Comparison of the genome sequence of the poultry pathogen Bordetella avium with those of B. bronchiseptica, B. pertussis, and B. parapertussis reveals extensive diversity in surface structures associated with host interaction.</title>
        <authorList>
            <person name="Sebaihia M."/>
            <person name="Preston A."/>
            <person name="Maskell D.J."/>
            <person name="Kuzmiak H."/>
            <person name="Connell T.D."/>
            <person name="King N.D."/>
            <person name="Orndorff P.E."/>
            <person name="Miyamoto D.M."/>
            <person name="Thomson N.R."/>
            <person name="Harris D."/>
            <person name="Goble A."/>
            <person name="Lord A."/>
            <person name="Murphy L."/>
            <person name="Quail M.A."/>
            <person name="Rutter S."/>
            <person name="Squares R."/>
            <person name="Squares S."/>
            <person name="Woodward J."/>
            <person name="Parkhill J."/>
            <person name="Temple L.M."/>
        </authorList>
    </citation>
    <scope>NUCLEOTIDE SEQUENCE [LARGE SCALE GENOMIC DNA]</scope>
    <source>
        <strain evidence="1 2">197N</strain>
    </source>
</reference>
<organism evidence="1 2">
    <name type="scientific">Bordetella avium (strain 197N)</name>
    <dbReference type="NCBI Taxonomy" id="360910"/>
    <lineage>
        <taxon>Bacteria</taxon>
        <taxon>Pseudomonadati</taxon>
        <taxon>Pseudomonadota</taxon>
        <taxon>Betaproteobacteria</taxon>
        <taxon>Burkholderiales</taxon>
        <taxon>Alcaligenaceae</taxon>
        <taxon>Bordetella</taxon>
    </lineage>
</organism>
<name>Q2KWR1_BORA1</name>
<proteinExistence type="predicted"/>
<dbReference type="RefSeq" id="WP_012416471.1">
    <property type="nucleotide sequence ID" value="NC_010645.1"/>
</dbReference>
<dbReference type="Proteomes" id="UP000001977">
    <property type="component" value="Chromosome"/>
</dbReference>
<dbReference type="AlphaFoldDB" id="Q2KWR1"/>
<gene>
    <name evidence="1" type="ordered locus">BAV0777</name>
</gene>
<keyword evidence="2" id="KW-1185">Reference proteome</keyword>
<dbReference type="GeneID" id="92936041"/>